<keyword evidence="9" id="KW-1185">Reference proteome</keyword>
<evidence type="ECO:0000256" key="4">
    <source>
        <dbReference type="ARBA" id="ARBA00022989"/>
    </source>
</evidence>
<keyword evidence="5 6" id="KW-0472">Membrane</keyword>
<keyword evidence="2" id="KW-1003">Cell membrane</keyword>
<dbReference type="InterPro" id="IPR050189">
    <property type="entry name" value="MFS_Efflux_Transporters"/>
</dbReference>
<feature type="transmembrane region" description="Helical" evidence="6">
    <location>
        <begin position="282"/>
        <end position="301"/>
    </location>
</feature>
<evidence type="ECO:0000313" key="8">
    <source>
        <dbReference type="EMBL" id="WTP53367.1"/>
    </source>
</evidence>
<evidence type="ECO:0000256" key="3">
    <source>
        <dbReference type="ARBA" id="ARBA00022692"/>
    </source>
</evidence>
<dbReference type="CDD" id="cd17324">
    <property type="entry name" value="MFS_NepI_like"/>
    <property type="match status" value="1"/>
</dbReference>
<feature type="transmembrane region" description="Helical" evidence="6">
    <location>
        <begin position="120"/>
        <end position="138"/>
    </location>
</feature>
<reference evidence="8" key="1">
    <citation type="submission" date="2022-10" db="EMBL/GenBank/DDBJ databases">
        <title>The complete genomes of actinobacterial strains from the NBC collection.</title>
        <authorList>
            <person name="Joergensen T.S."/>
            <person name="Alvarez Arevalo M."/>
            <person name="Sterndorff E.B."/>
            <person name="Faurdal D."/>
            <person name="Vuksanovic O."/>
            <person name="Mourched A.-S."/>
            <person name="Charusanti P."/>
            <person name="Shaw S."/>
            <person name="Blin K."/>
            <person name="Weber T."/>
        </authorList>
    </citation>
    <scope>NUCLEOTIDE SEQUENCE</scope>
    <source>
        <strain evidence="8">NBC_00189</strain>
    </source>
</reference>
<accession>A0ABZ1JPY2</accession>
<evidence type="ECO:0000313" key="9">
    <source>
        <dbReference type="Proteomes" id="UP001432166"/>
    </source>
</evidence>
<protein>
    <submittedName>
        <fullName evidence="8">MFS transporter</fullName>
    </submittedName>
</protein>
<evidence type="ECO:0000256" key="6">
    <source>
        <dbReference type="SAM" id="Phobius"/>
    </source>
</evidence>
<name>A0ABZ1JPY2_9ACTN</name>
<dbReference type="InterPro" id="IPR020846">
    <property type="entry name" value="MFS_dom"/>
</dbReference>
<dbReference type="RefSeq" id="WP_328939158.1">
    <property type="nucleotide sequence ID" value="NZ_CP108133.1"/>
</dbReference>
<feature type="transmembrane region" description="Helical" evidence="6">
    <location>
        <begin position="87"/>
        <end position="114"/>
    </location>
</feature>
<feature type="transmembrane region" description="Helical" evidence="6">
    <location>
        <begin position="59"/>
        <end position="80"/>
    </location>
</feature>
<dbReference type="Gene3D" id="1.20.1250.20">
    <property type="entry name" value="MFS general substrate transporter like domains"/>
    <property type="match status" value="2"/>
</dbReference>
<feature type="transmembrane region" description="Helical" evidence="6">
    <location>
        <begin position="217"/>
        <end position="241"/>
    </location>
</feature>
<dbReference type="EMBL" id="CP108133">
    <property type="protein sequence ID" value="WTP53367.1"/>
    <property type="molecule type" value="Genomic_DNA"/>
</dbReference>
<keyword evidence="4 6" id="KW-1133">Transmembrane helix</keyword>
<dbReference type="InterPro" id="IPR011701">
    <property type="entry name" value="MFS"/>
</dbReference>
<evidence type="ECO:0000256" key="2">
    <source>
        <dbReference type="ARBA" id="ARBA00022475"/>
    </source>
</evidence>
<proteinExistence type="predicted"/>
<feature type="transmembrane region" description="Helical" evidence="6">
    <location>
        <begin position="253"/>
        <end position="275"/>
    </location>
</feature>
<gene>
    <name evidence="8" type="ORF">OG288_36660</name>
</gene>
<evidence type="ECO:0000259" key="7">
    <source>
        <dbReference type="PROSITE" id="PS50850"/>
    </source>
</evidence>
<dbReference type="Pfam" id="PF07690">
    <property type="entry name" value="MFS_1"/>
    <property type="match status" value="1"/>
</dbReference>
<keyword evidence="3 6" id="KW-0812">Transmembrane</keyword>
<dbReference type="PANTHER" id="PTHR43124:SF3">
    <property type="entry name" value="CHLORAMPHENICOL EFFLUX PUMP RV0191"/>
    <property type="match status" value="1"/>
</dbReference>
<dbReference type="PANTHER" id="PTHR43124">
    <property type="entry name" value="PURINE EFFLUX PUMP PBUE"/>
    <property type="match status" value="1"/>
</dbReference>
<dbReference type="InterPro" id="IPR036259">
    <property type="entry name" value="MFS_trans_sf"/>
</dbReference>
<feature type="transmembrane region" description="Helical" evidence="6">
    <location>
        <begin position="176"/>
        <end position="196"/>
    </location>
</feature>
<dbReference type="SUPFAM" id="SSF103473">
    <property type="entry name" value="MFS general substrate transporter"/>
    <property type="match status" value="1"/>
</dbReference>
<feature type="domain" description="Major facilitator superfamily (MFS) profile" evidence="7">
    <location>
        <begin position="12"/>
        <end position="398"/>
    </location>
</feature>
<dbReference type="Proteomes" id="UP001432166">
    <property type="component" value="Chromosome"/>
</dbReference>
<feature type="transmembrane region" description="Helical" evidence="6">
    <location>
        <begin position="346"/>
        <end position="367"/>
    </location>
</feature>
<evidence type="ECO:0000256" key="1">
    <source>
        <dbReference type="ARBA" id="ARBA00004651"/>
    </source>
</evidence>
<dbReference type="PROSITE" id="PS50850">
    <property type="entry name" value="MFS"/>
    <property type="match status" value="1"/>
</dbReference>
<evidence type="ECO:0000256" key="5">
    <source>
        <dbReference type="ARBA" id="ARBA00023136"/>
    </source>
</evidence>
<feature type="transmembrane region" description="Helical" evidence="6">
    <location>
        <begin position="307"/>
        <end position="325"/>
    </location>
</feature>
<comment type="subcellular location">
    <subcellularLocation>
        <location evidence="1">Cell membrane</location>
        <topology evidence="1">Multi-pass membrane protein</topology>
    </subcellularLocation>
</comment>
<feature type="transmembrane region" description="Helical" evidence="6">
    <location>
        <begin position="373"/>
        <end position="393"/>
    </location>
</feature>
<organism evidence="8 9">
    <name type="scientific">Streptomyces tauricus</name>
    <dbReference type="NCBI Taxonomy" id="68274"/>
    <lineage>
        <taxon>Bacteria</taxon>
        <taxon>Bacillati</taxon>
        <taxon>Actinomycetota</taxon>
        <taxon>Actinomycetes</taxon>
        <taxon>Kitasatosporales</taxon>
        <taxon>Streptomycetaceae</taxon>
        <taxon>Streptomyces</taxon>
        <taxon>Streptomyces aurantiacus group</taxon>
    </lineage>
</organism>
<feature type="transmembrane region" description="Helical" evidence="6">
    <location>
        <begin position="145"/>
        <end position="164"/>
    </location>
</feature>
<sequence length="411" mass="40924">MAAIPARRPWPALLALALGAVAIGLTEFVPAGLLPQIAHGMLGAEYAGSHSRAEAHAGWMITAYALGVVVGAPLIAALTARMPRKRLVVGLLVLFVLGTLASALAPTFGLLLAARFVAGVPHGAYFGAAGLLAASLLGPGKEGRGFAAVLSGLTVANMAGVPLITGLGQAAGWRAAYLTIAAVFLLALLAVTLTAPEVAAAGGSPAAELRALARPQVWLVAATASIGIAGFFAVHTFIAPITTTLAGLPTGAVVWVLAVAGVGMTVGNVLGGWYADRSLHQAILLGLTGMIVAGAFVGLTAGTAAGLFIGAFVLGATTFFLGPPLQARLMAVAPGSQLMGAAVNQSAMNLANSLGATLGGTVIAAGLSYRAPAWAGAVLGAVGLALAMTSFALDRRVTRPDTAMPEPVMRN</sequence>